<sequence>MESIKPRDGLKRLVLQELESLGLQNMVGEVIREAVADLVHSNLAGLAGSDRAIGSVQPVVPFANKPSATILKGAVESPENPSSGVTQEDAGTVSPEEKVLDSKNPARYIYGVVEGRENVLFGPIGIEEADVYTVAYDGLLAIVHDCSPEPYESKDEEQVKKWLFTQQKVLDMANEKFGTVLPMGFNTIIQTEGQHPSQTVRRWLTEESTKLRGIFARVRGRDEYGIQVFVDDETLKRSALDEDPEFKKLKKEVESKPEGVRYMYRQRLENVAKEALEGLAERCFREVYEAISAVSDDVQVEKVKKPEDGLRMVVNLSCLVPKEKVEDLGRILAEINSREGFLVRFTGPWPPYSFMKTLAVADGEGISA</sequence>
<accession>B1I4T1</accession>
<protein>
    <submittedName>
        <fullName evidence="5">Gas vesicle synthesis GvpLGvpF</fullName>
    </submittedName>
</protein>
<dbReference type="PANTHER" id="PTHR36852:SF1">
    <property type="entry name" value="PROTEIN GVPL 2"/>
    <property type="match status" value="1"/>
</dbReference>
<dbReference type="KEGG" id="dau:Daud_1486"/>
<proteinExistence type="inferred from homology"/>
<dbReference type="STRING" id="477974.Daud_1486"/>
<keyword evidence="6" id="KW-1185">Reference proteome</keyword>
<reference evidence="5 6" key="2">
    <citation type="journal article" date="2008" name="Science">
        <title>Environmental genomics reveals a single-species ecosystem deep within Earth.</title>
        <authorList>
            <person name="Chivian D."/>
            <person name="Brodie E.L."/>
            <person name="Alm E.J."/>
            <person name="Culley D.E."/>
            <person name="Dehal P.S."/>
            <person name="Desantis T.Z."/>
            <person name="Gihring T.M."/>
            <person name="Lapidus A."/>
            <person name="Lin L.H."/>
            <person name="Lowry S.R."/>
            <person name="Moser D.P."/>
            <person name="Richardson P.M."/>
            <person name="Southam G."/>
            <person name="Wanger G."/>
            <person name="Pratt L.M."/>
            <person name="Andersen G.L."/>
            <person name="Hazen T.C."/>
            <person name="Brockman F.J."/>
            <person name="Arkin A.P."/>
            <person name="Onstott T.C."/>
        </authorList>
    </citation>
    <scope>NUCLEOTIDE SEQUENCE [LARGE SCALE GENOMIC DNA]</scope>
    <source>
        <strain evidence="5 6">MP104C</strain>
    </source>
</reference>
<dbReference type="AlphaFoldDB" id="B1I4T1"/>
<evidence type="ECO:0000256" key="4">
    <source>
        <dbReference type="SAM" id="MobiDB-lite"/>
    </source>
</evidence>
<evidence type="ECO:0000256" key="2">
    <source>
        <dbReference type="ARBA" id="ARBA00035108"/>
    </source>
</evidence>
<dbReference type="Proteomes" id="UP000008544">
    <property type="component" value="Chromosome"/>
</dbReference>
<dbReference type="RefSeq" id="WP_012302577.1">
    <property type="nucleotide sequence ID" value="NC_010424.1"/>
</dbReference>
<dbReference type="PANTHER" id="PTHR36852">
    <property type="entry name" value="PROTEIN GVPL 2"/>
    <property type="match status" value="1"/>
</dbReference>
<evidence type="ECO:0000256" key="1">
    <source>
        <dbReference type="ARBA" id="ARBA00022987"/>
    </source>
</evidence>
<organism evidence="5 6">
    <name type="scientific">Desulforudis audaxviator (strain MP104C)</name>
    <dbReference type="NCBI Taxonomy" id="477974"/>
    <lineage>
        <taxon>Bacteria</taxon>
        <taxon>Bacillati</taxon>
        <taxon>Bacillota</taxon>
        <taxon>Clostridia</taxon>
        <taxon>Thermoanaerobacterales</taxon>
        <taxon>Candidatus Desulforudaceae</taxon>
        <taxon>Candidatus Desulforudis</taxon>
    </lineage>
</organism>
<feature type="region of interest" description="Disordered" evidence="4">
    <location>
        <begin position="75"/>
        <end position="98"/>
    </location>
</feature>
<dbReference type="HOGENOM" id="CLU_065736_1_0_9"/>
<dbReference type="InterPro" id="IPR009430">
    <property type="entry name" value="GvpL/GvpF"/>
</dbReference>
<evidence type="ECO:0000313" key="6">
    <source>
        <dbReference type="Proteomes" id="UP000008544"/>
    </source>
</evidence>
<name>B1I4T1_DESAP</name>
<dbReference type="GO" id="GO:0031411">
    <property type="term" value="C:gas vesicle"/>
    <property type="evidence" value="ECO:0007669"/>
    <property type="project" value="UniProtKB-SubCell"/>
</dbReference>
<gene>
    <name evidence="5" type="ordered locus">Daud_1486</name>
</gene>
<reference evidence="6" key="1">
    <citation type="submission" date="2007-10" db="EMBL/GenBank/DDBJ databases">
        <title>Complete sequence of chromosome of Desulforudis audaxviator MP104C.</title>
        <authorList>
            <person name="Copeland A."/>
            <person name="Lucas S."/>
            <person name="Lapidus A."/>
            <person name="Barry K."/>
            <person name="Glavina del Rio T."/>
            <person name="Dalin E."/>
            <person name="Tice H."/>
            <person name="Bruce D."/>
            <person name="Pitluck S."/>
            <person name="Lowry S.R."/>
            <person name="Larimer F."/>
            <person name="Land M.L."/>
            <person name="Hauser L."/>
            <person name="Kyrpides N."/>
            <person name="Ivanova N.N."/>
            <person name="Richardson P."/>
        </authorList>
    </citation>
    <scope>NUCLEOTIDE SEQUENCE [LARGE SCALE GENOMIC DNA]</scope>
    <source>
        <strain evidence="6">MP104C</strain>
    </source>
</reference>
<evidence type="ECO:0000256" key="3">
    <source>
        <dbReference type="ARBA" id="ARBA00035643"/>
    </source>
</evidence>
<evidence type="ECO:0000313" key="5">
    <source>
        <dbReference type="EMBL" id="ACA59992.1"/>
    </source>
</evidence>
<dbReference type="Pfam" id="PF06386">
    <property type="entry name" value="GvpL_GvpF"/>
    <property type="match status" value="1"/>
</dbReference>
<comment type="similarity">
    <text evidence="3">Belongs to the gas vesicle GvpF/GvpL family.</text>
</comment>
<keyword evidence="1" id="KW-0304">Gas vesicle</keyword>
<dbReference type="GO" id="GO:0031412">
    <property type="term" value="P:gas vesicle organization"/>
    <property type="evidence" value="ECO:0007669"/>
    <property type="project" value="InterPro"/>
</dbReference>
<dbReference type="OrthoDB" id="146444at2"/>
<dbReference type="EMBL" id="CP000860">
    <property type="protein sequence ID" value="ACA59992.1"/>
    <property type="molecule type" value="Genomic_DNA"/>
</dbReference>
<comment type="subcellular location">
    <subcellularLocation>
        <location evidence="2">Gas vesicle</location>
    </subcellularLocation>
</comment>
<dbReference type="eggNOG" id="ENOG5032TCW">
    <property type="taxonomic scope" value="Bacteria"/>
</dbReference>